<keyword evidence="3" id="KW-1185">Reference proteome</keyword>
<evidence type="ECO:0000313" key="2">
    <source>
        <dbReference type="EMBL" id="KAF2132855.1"/>
    </source>
</evidence>
<reference evidence="2" key="1">
    <citation type="journal article" date="2020" name="Stud. Mycol.">
        <title>101 Dothideomycetes genomes: a test case for predicting lifestyles and emergence of pathogens.</title>
        <authorList>
            <person name="Haridas S."/>
            <person name="Albert R."/>
            <person name="Binder M."/>
            <person name="Bloem J."/>
            <person name="Labutti K."/>
            <person name="Salamov A."/>
            <person name="Andreopoulos B."/>
            <person name="Baker S."/>
            <person name="Barry K."/>
            <person name="Bills G."/>
            <person name="Bluhm B."/>
            <person name="Cannon C."/>
            <person name="Castanera R."/>
            <person name="Culley D."/>
            <person name="Daum C."/>
            <person name="Ezra D."/>
            <person name="Gonzalez J."/>
            <person name="Henrissat B."/>
            <person name="Kuo A."/>
            <person name="Liang C."/>
            <person name="Lipzen A."/>
            <person name="Lutzoni F."/>
            <person name="Magnuson J."/>
            <person name="Mondo S."/>
            <person name="Nolan M."/>
            <person name="Ohm R."/>
            <person name="Pangilinan J."/>
            <person name="Park H.-J."/>
            <person name="Ramirez L."/>
            <person name="Alfaro M."/>
            <person name="Sun H."/>
            <person name="Tritt A."/>
            <person name="Yoshinaga Y."/>
            <person name="Zwiers L.-H."/>
            <person name="Turgeon B."/>
            <person name="Goodwin S."/>
            <person name="Spatafora J."/>
            <person name="Crous P."/>
            <person name="Grigoriev I."/>
        </authorList>
    </citation>
    <scope>NUCLEOTIDE SEQUENCE</scope>
    <source>
        <strain evidence="2">CBS 119687</strain>
    </source>
</reference>
<feature type="compositionally biased region" description="Low complexity" evidence="1">
    <location>
        <begin position="10"/>
        <end position="24"/>
    </location>
</feature>
<proteinExistence type="predicted"/>
<dbReference type="RefSeq" id="XP_033527242.1">
    <property type="nucleotide sequence ID" value="XM_033662331.1"/>
</dbReference>
<sequence>MYTLMHHLSLPRSFPSSSSHYPKPQTNASQLRSPTRPIRSPTRPIRRAPAPAADVLRPAAGSVPAGACATSEEGPWVSVRLFGDAVLLFRVRGGLRMLCRLLRVCGRVLLSLASWVELSGRWEGIHTQRGWRAQRSVNEFDRCVSIRHIQVLGLFICSQYTPGMI</sequence>
<dbReference type="GeneID" id="54402763"/>
<evidence type="ECO:0000313" key="3">
    <source>
        <dbReference type="Proteomes" id="UP000799771"/>
    </source>
</evidence>
<organism evidence="2 3">
    <name type="scientific">Dothidotthia symphoricarpi CBS 119687</name>
    <dbReference type="NCBI Taxonomy" id="1392245"/>
    <lineage>
        <taxon>Eukaryota</taxon>
        <taxon>Fungi</taxon>
        <taxon>Dikarya</taxon>
        <taxon>Ascomycota</taxon>
        <taxon>Pezizomycotina</taxon>
        <taxon>Dothideomycetes</taxon>
        <taxon>Pleosporomycetidae</taxon>
        <taxon>Pleosporales</taxon>
        <taxon>Dothidotthiaceae</taxon>
        <taxon>Dothidotthia</taxon>
    </lineage>
</organism>
<gene>
    <name evidence="2" type="ORF">P153DRAFT_175369</name>
</gene>
<feature type="region of interest" description="Disordered" evidence="1">
    <location>
        <begin position="1"/>
        <end position="51"/>
    </location>
</feature>
<dbReference type="AlphaFoldDB" id="A0A6A6AP76"/>
<dbReference type="EMBL" id="ML977500">
    <property type="protein sequence ID" value="KAF2132855.1"/>
    <property type="molecule type" value="Genomic_DNA"/>
</dbReference>
<feature type="compositionally biased region" description="Low complexity" evidence="1">
    <location>
        <begin position="32"/>
        <end position="51"/>
    </location>
</feature>
<dbReference type="Proteomes" id="UP000799771">
    <property type="component" value="Unassembled WGS sequence"/>
</dbReference>
<accession>A0A6A6AP76</accession>
<evidence type="ECO:0000256" key="1">
    <source>
        <dbReference type="SAM" id="MobiDB-lite"/>
    </source>
</evidence>
<name>A0A6A6AP76_9PLEO</name>
<protein>
    <submittedName>
        <fullName evidence="2">Uncharacterized protein</fullName>
    </submittedName>
</protein>